<dbReference type="Gene3D" id="3.30.1050.10">
    <property type="entry name" value="SCP2 sterol-binding domain"/>
    <property type="match status" value="1"/>
</dbReference>
<protein>
    <submittedName>
        <fullName evidence="2">SCP2 sterol-binding domain-containing protein</fullName>
    </submittedName>
</protein>
<dbReference type="SUPFAM" id="SSF55718">
    <property type="entry name" value="SCP-like"/>
    <property type="match status" value="1"/>
</dbReference>
<evidence type="ECO:0000313" key="2">
    <source>
        <dbReference type="EMBL" id="MFD1217921.1"/>
    </source>
</evidence>
<keyword evidence="3" id="KW-1185">Reference proteome</keyword>
<dbReference type="RefSeq" id="WP_230439034.1">
    <property type="nucleotide sequence ID" value="NZ_CP087715.1"/>
</dbReference>
<evidence type="ECO:0000313" key="3">
    <source>
        <dbReference type="Proteomes" id="UP001597264"/>
    </source>
</evidence>
<dbReference type="InterPro" id="IPR003033">
    <property type="entry name" value="SCP2_sterol-bd_dom"/>
</dbReference>
<reference evidence="3" key="1">
    <citation type="journal article" date="2019" name="Int. J. Syst. Evol. Microbiol.">
        <title>The Global Catalogue of Microorganisms (GCM) 10K type strain sequencing project: providing services to taxonomists for standard genome sequencing and annotation.</title>
        <authorList>
            <consortium name="The Broad Institute Genomics Platform"/>
            <consortium name="The Broad Institute Genome Sequencing Center for Infectious Disease"/>
            <person name="Wu L."/>
            <person name="Ma J."/>
        </authorList>
    </citation>
    <scope>NUCLEOTIDE SEQUENCE [LARGE SCALE GENOMIC DNA]</scope>
    <source>
        <strain evidence="3">CCUG 54356</strain>
    </source>
</reference>
<dbReference type="Proteomes" id="UP001597264">
    <property type="component" value="Unassembled WGS sequence"/>
</dbReference>
<comment type="caution">
    <text evidence="2">The sequence shown here is derived from an EMBL/GenBank/DDBJ whole genome shotgun (WGS) entry which is preliminary data.</text>
</comment>
<dbReference type="EMBL" id="JBHTLR010000019">
    <property type="protein sequence ID" value="MFD1217921.1"/>
    <property type="molecule type" value="Genomic_DNA"/>
</dbReference>
<name>A0ABW3UDG8_9GAMM</name>
<organism evidence="2 3">
    <name type="scientific">Microbulbifer celer</name>
    <dbReference type="NCBI Taxonomy" id="435905"/>
    <lineage>
        <taxon>Bacteria</taxon>
        <taxon>Pseudomonadati</taxon>
        <taxon>Pseudomonadota</taxon>
        <taxon>Gammaproteobacteria</taxon>
        <taxon>Cellvibrionales</taxon>
        <taxon>Microbulbiferaceae</taxon>
        <taxon>Microbulbifer</taxon>
    </lineage>
</organism>
<proteinExistence type="predicted"/>
<accession>A0ABW3UDG8</accession>
<feature type="domain" description="SCP2" evidence="1">
    <location>
        <begin position="18"/>
        <end position="89"/>
    </location>
</feature>
<gene>
    <name evidence="2" type="ORF">ACFQ2X_15040</name>
</gene>
<dbReference type="InterPro" id="IPR036527">
    <property type="entry name" value="SCP2_sterol-bd_dom_sf"/>
</dbReference>
<sequence length="92" mass="9815">MPSTCRVQFLLPDGSDFYLQVLPDADGQGTLQAVQTMGQAESAALELEMSYNTLSDIIGGTLSARHAFLLGDIRYSGDRQLAAALADLFSTS</sequence>
<evidence type="ECO:0000259" key="1">
    <source>
        <dbReference type="Pfam" id="PF02036"/>
    </source>
</evidence>
<dbReference type="Pfam" id="PF02036">
    <property type="entry name" value="SCP2"/>
    <property type="match status" value="1"/>
</dbReference>